<evidence type="ECO:0000256" key="12">
    <source>
        <dbReference type="ARBA" id="ARBA00023170"/>
    </source>
</evidence>
<evidence type="ECO:0000259" key="17">
    <source>
        <dbReference type="Pfam" id="PF07715"/>
    </source>
</evidence>
<evidence type="ECO:0000313" key="18">
    <source>
        <dbReference type="EMBL" id="NHM01409.1"/>
    </source>
</evidence>
<evidence type="ECO:0000256" key="6">
    <source>
        <dbReference type="ARBA" id="ARBA00022692"/>
    </source>
</evidence>
<dbReference type="Gene3D" id="2.40.170.20">
    <property type="entry name" value="TonB-dependent receptor, beta-barrel domain"/>
    <property type="match status" value="1"/>
</dbReference>
<comment type="subcellular location">
    <subcellularLocation>
        <location evidence="1 14">Cell outer membrane</location>
        <topology evidence="1 14">Multi-pass membrane protein</topology>
    </subcellularLocation>
</comment>
<evidence type="ECO:0000256" key="9">
    <source>
        <dbReference type="ARBA" id="ARBA00023065"/>
    </source>
</evidence>
<keyword evidence="9" id="KW-0406">Ion transport</keyword>
<dbReference type="PROSITE" id="PS52016">
    <property type="entry name" value="TONB_DEPENDENT_REC_3"/>
    <property type="match status" value="1"/>
</dbReference>
<name>A0ABX0I6H5_9FLAO</name>
<proteinExistence type="inferred from homology"/>
<evidence type="ECO:0000256" key="5">
    <source>
        <dbReference type="ARBA" id="ARBA00022496"/>
    </source>
</evidence>
<dbReference type="PANTHER" id="PTHR32552:SF68">
    <property type="entry name" value="FERRICHROME OUTER MEMBRANE TRANSPORTER_PHAGE RECEPTOR"/>
    <property type="match status" value="1"/>
</dbReference>
<gene>
    <name evidence="18" type="ORF">G4D72_04705</name>
</gene>
<evidence type="ECO:0000256" key="2">
    <source>
        <dbReference type="ARBA" id="ARBA00009810"/>
    </source>
</evidence>
<dbReference type="SUPFAM" id="SSF56935">
    <property type="entry name" value="Porins"/>
    <property type="match status" value="1"/>
</dbReference>
<dbReference type="Gene3D" id="2.170.130.10">
    <property type="entry name" value="TonB-dependent receptor, plug domain"/>
    <property type="match status" value="1"/>
</dbReference>
<dbReference type="InterPro" id="IPR012910">
    <property type="entry name" value="Plug_dom"/>
</dbReference>
<evidence type="ECO:0000256" key="13">
    <source>
        <dbReference type="ARBA" id="ARBA00023237"/>
    </source>
</evidence>
<keyword evidence="3 14" id="KW-0813">Transport</keyword>
<evidence type="ECO:0000313" key="19">
    <source>
        <dbReference type="Proteomes" id="UP000800984"/>
    </source>
</evidence>
<keyword evidence="12 18" id="KW-0675">Receptor</keyword>
<evidence type="ECO:0000256" key="8">
    <source>
        <dbReference type="ARBA" id="ARBA00023004"/>
    </source>
</evidence>
<dbReference type="InterPro" id="IPR037066">
    <property type="entry name" value="Plug_dom_sf"/>
</dbReference>
<dbReference type="InterPro" id="IPR010105">
    <property type="entry name" value="TonB_sidphr_rcpt"/>
</dbReference>
<organism evidence="18 19">
    <name type="scientific">Flavobacterium difficile</name>
    <dbReference type="NCBI Taxonomy" id="2709659"/>
    <lineage>
        <taxon>Bacteria</taxon>
        <taxon>Pseudomonadati</taxon>
        <taxon>Bacteroidota</taxon>
        <taxon>Flavobacteriia</taxon>
        <taxon>Flavobacteriales</taxon>
        <taxon>Flavobacteriaceae</taxon>
        <taxon>Flavobacterium</taxon>
    </lineage>
</organism>
<dbReference type="RefSeq" id="WP_166076463.1">
    <property type="nucleotide sequence ID" value="NZ_JAAJBT010000002.1"/>
</dbReference>
<evidence type="ECO:0000256" key="3">
    <source>
        <dbReference type="ARBA" id="ARBA00022448"/>
    </source>
</evidence>
<dbReference type="InterPro" id="IPR036942">
    <property type="entry name" value="Beta-barrel_TonB_sf"/>
</dbReference>
<dbReference type="InterPro" id="IPR000531">
    <property type="entry name" value="Beta-barrel_TonB"/>
</dbReference>
<keyword evidence="5" id="KW-0410">Iron transport</keyword>
<accession>A0ABX0I6H5</accession>
<reference evidence="18 19" key="1">
    <citation type="submission" date="2020-02" db="EMBL/GenBank/DDBJ databases">
        <authorList>
            <person name="Chen W.-M."/>
        </authorList>
    </citation>
    <scope>NUCLEOTIDE SEQUENCE [LARGE SCALE GENOMIC DNA]</scope>
    <source>
        <strain evidence="18 19">KDG-16</strain>
    </source>
</reference>
<dbReference type="PANTHER" id="PTHR32552">
    <property type="entry name" value="FERRICHROME IRON RECEPTOR-RELATED"/>
    <property type="match status" value="1"/>
</dbReference>
<evidence type="ECO:0000256" key="14">
    <source>
        <dbReference type="PROSITE-ProRule" id="PRU01360"/>
    </source>
</evidence>
<keyword evidence="4 14" id="KW-1134">Transmembrane beta strand</keyword>
<dbReference type="NCBIfam" id="TIGR01783">
    <property type="entry name" value="TonB-siderophor"/>
    <property type="match status" value="1"/>
</dbReference>
<evidence type="ECO:0000256" key="7">
    <source>
        <dbReference type="ARBA" id="ARBA00022729"/>
    </source>
</evidence>
<feature type="domain" description="TonB-dependent receptor-like beta-barrel" evidence="16">
    <location>
        <begin position="241"/>
        <end position="712"/>
    </location>
</feature>
<keyword evidence="11 14" id="KW-0472">Membrane</keyword>
<protein>
    <submittedName>
        <fullName evidence="18">TonB-dependent receptor</fullName>
    </submittedName>
</protein>
<dbReference type="CDD" id="cd01347">
    <property type="entry name" value="ligand_gated_channel"/>
    <property type="match status" value="1"/>
</dbReference>
<evidence type="ECO:0000259" key="16">
    <source>
        <dbReference type="Pfam" id="PF00593"/>
    </source>
</evidence>
<evidence type="ECO:0000256" key="1">
    <source>
        <dbReference type="ARBA" id="ARBA00004571"/>
    </source>
</evidence>
<dbReference type="InterPro" id="IPR039426">
    <property type="entry name" value="TonB-dep_rcpt-like"/>
</dbReference>
<evidence type="ECO:0000256" key="11">
    <source>
        <dbReference type="ARBA" id="ARBA00023136"/>
    </source>
</evidence>
<comment type="caution">
    <text evidence="18">The sequence shown here is derived from an EMBL/GenBank/DDBJ whole genome shotgun (WGS) entry which is preliminary data.</text>
</comment>
<dbReference type="Proteomes" id="UP000800984">
    <property type="component" value="Unassembled WGS sequence"/>
</dbReference>
<keyword evidence="6 14" id="KW-0812">Transmembrane</keyword>
<keyword evidence="7" id="KW-0732">Signal</keyword>
<feature type="domain" description="TonB-dependent receptor plug" evidence="17">
    <location>
        <begin position="68"/>
        <end position="168"/>
    </location>
</feature>
<dbReference type="Pfam" id="PF00593">
    <property type="entry name" value="TonB_dep_Rec_b-barrel"/>
    <property type="match status" value="1"/>
</dbReference>
<keyword evidence="13 14" id="KW-0998">Cell outer membrane</keyword>
<keyword evidence="10 15" id="KW-0798">TonB box</keyword>
<sequence>MKTYIYLFAFIAQFSISYSQQKESLNDVSYEMENDSIKKKSKTIDEVVITKKIQKGVVNGGKSPIKALDLPQATAIIDRTTIEQQQILRISDALRNTNGVYVSGASNASGNNQEEYGSRGFSFSGSNTFKNGIRFNGSLIPETSSLESIEILKGSSALLYGNVAPGGILNLETKKPKFQQGGEISFRASEYDFYKPTIDMYGSLDASQTSAYRVVTSYETGNSFRNVVGSERFYINPSFLFNLSKKTTLIVEADYLKDSRTPDFGLATIDYKVVELPRNAFLNFNWAKFDSKQESISATLTHQINSAWQFKSLVSYQGYSTNLLSSTRPNSGNTTPTSANNNLVQANGDWVRGVQKADNKQDYAFAELDLTGNFSTGNVKHTFLVGADADRSNTGTLNFATINYFDKINIYNPSVVIGKNAAFASAEIPTLTKNTHADAEVKRAGLYVQDFVELSKKLKVLAGLRYSYLENTTNTLTYATAKNVEIHTNDNIVSSKLGLVFQPTKTNSIFASYSDSFVLNTGTDKFFNALPASTINQYEVGIKNELFKGKVTANVTGYVIDFSNLAQTDFSNNNVNTNIKELAGSYTSKGVEIDLAGNFKNIRVMAGYSFNETKYTKSNIYDKGVQLRFTPKNTANASMFYTFENTKLKGLEVGVLSSYVGKILGGRLRPNNASTPAELARKPIPVDGFLQVDASIGYAINAFSIRARLSNIANVTSYYVYDDNTVTPIAPRMISTTLSYKF</sequence>
<keyword evidence="19" id="KW-1185">Reference proteome</keyword>
<dbReference type="Pfam" id="PF07715">
    <property type="entry name" value="Plug"/>
    <property type="match status" value="1"/>
</dbReference>
<dbReference type="EMBL" id="JAAJBT010000002">
    <property type="protein sequence ID" value="NHM01409.1"/>
    <property type="molecule type" value="Genomic_DNA"/>
</dbReference>
<evidence type="ECO:0000256" key="10">
    <source>
        <dbReference type="ARBA" id="ARBA00023077"/>
    </source>
</evidence>
<keyword evidence="8" id="KW-0408">Iron</keyword>
<comment type="similarity">
    <text evidence="2 14 15">Belongs to the TonB-dependent receptor family.</text>
</comment>
<evidence type="ECO:0000256" key="4">
    <source>
        <dbReference type="ARBA" id="ARBA00022452"/>
    </source>
</evidence>
<evidence type="ECO:0000256" key="15">
    <source>
        <dbReference type="RuleBase" id="RU003357"/>
    </source>
</evidence>